<reference evidence="3 4" key="1">
    <citation type="submission" date="2024-01" db="EMBL/GenBank/DDBJ databases">
        <title>Description of Olsenella sp. nov., isolated from pig feces.</title>
        <authorList>
            <person name="Chang Y.-H."/>
        </authorList>
    </citation>
    <scope>NUCLEOTIDE SEQUENCE [LARGE SCALE GENOMIC DNA]</scope>
    <source>
        <strain evidence="3 4">YH-ols2223</strain>
    </source>
</reference>
<organism evidence="3 4">
    <name type="scientific">Olsenella absiana</name>
    <dbReference type="NCBI Taxonomy" id="3115222"/>
    <lineage>
        <taxon>Bacteria</taxon>
        <taxon>Bacillati</taxon>
        <taxon>Actinomycetota</taxon>
        <taxon>Coriobacteriia</taxon>
        <taxon>Coriobacteriales</taxon>
        <taxon>Atopobiaceae</taxon>
        <taxon>Olsenella</taxon>
    </lineage>
</organism>
<feature type="coiled-coil region" evidence="1">
    <location>
        <begin position="54"/>
        <end position="81"/>
    </location>
</feature>
<dbReference type="Gene3D" id="1.10.287.1490">
    <property type="match status" value="1"/>
</dbReference>
<dbReference type="Pfam" id="PF02591">
    <property type="entry name" value="Zn_ribbon_9"/>
    <property type="match status" value="1"/>
</dbReference>
<accession>A0ABU7RA49</accession>
<dbReference type="InterPro" id="IPR003743">
    <property type="entry name" value="Zf-RING_7"/>
</dbReference>
<dbReference type="RefSeq" id="WP_330958061.1">
    <property type="nucleotide sequence ID" value="NZ_JAZGJQ010000003.1"/>
</dbReference>
<comment type="caution">
    <text evidence="3">The sequence shown here is derived from an EMBL/GenBank/DDBJ whole genome shotgun (WGS) entry which is preliminary data.</text>
</comment>
<sequence length="242" mass="27468">MKETEALLRLQEIDLELMRHKATLAEMPQAKKVAAVKAAKRKLAQDYKRLFGQLKDCRMELEENEAKQRDCEEKIERVKAEYSSGDAGFRAAKDAEAHLTALAKGHEKLVYRHGELAKEQGRLERAERNARDLDARLTEEGKAQIASYQEETRELHETIEGLGQEREHCLRNMTEDVRKRYAAASERFGGLAVERLRGNVPSVCRVKLQPAAYSDLVHGPAITECPYCHRLLVTEGALDDVE</sequence>
<dbReference type="Proteomes" id="UP001332931">
    <property type="component" value="Unassembled WGS sequence"/>
</dbReference>
<evidence type="ECO:0000256" key="1">
    <source>
        <dbReference type="SAM" id="Coils"/>
    </source>
</evidence>
<feature type="domain" description="C4-type zinc ribbon" evidence="2">
    <location>
        <begin position="201"/>
        <end position="232"/>
    </location>
</feature>
<name>A0ABU7RA49_9ACTN</name>
<feature type="coiled-coil region" evidence="1">
    <location>
        <begin position="116"/>
        <end position="165"/>
    </location>
</feature>
<evidence type="ECO:0000259" key="2">
    <source>
        <dbReference type="Pfam" id="PF02591"/>
    </source>
</evidence>
<evidence type="ECO:0000313" key="4">
    <source>
        <dbReference type="Proteomes" id="UP001332931"/>
    </source>
</evidence>
<keyword evidence="1" id="KW-0175">Coiled coil</keyword>
<proteinExistence type="predicted"/>
<keyword evidence="4" id="KW-1185">Reference proteome</keyword>
<dbReference type="EMBL" id="JAZGJQ010000003">
    <property type="protein sequence ID" value="MEE6147299.1"/>
    <property type="molecule type" value="Genomic_DNA"/>
</dbReference>
<gene>
    <name evidence="3" type="ORF">VXJ25_04745</name>
</gene>
<evidence type="ECO:0000313" key="3">
    <source>
        <dbReference type="EMBL" id="MEE6147299.1"/>
    </source>
</evidence>
<protein>
    <recommendedName>
        <fullName evidence="2">C4-type zinc ribbon domain-containing protein</fullName>
    </recommendedName>
</protein>